<dbReference type="STRING" id="1798373.A2154_02150"/>
<comment type="caution">
    <text evidence="1">The sequence shown here is derived from an EMBL/GenBank/DDBJ whole genome shotgun (WGS) entry which is preliminary data.</text>
</comment>
<protein>
    <recommendedName>
        <fullName evidence="3">GxxExxY protein</fullName>
    </recommendedName>
</protein>
<dbReference type="EMBL" id="MFJC01000044">
    <property type="protein sequence ID" value="OGG08854.1"/>
    <property type="molecule type" value="Genomic_DNA"/>
</dbReference>
<evidence type="ECO:0000313" key="1">
    <source>
        <dbReference type="EMBL" id="OGG08854.1"/>
    </source>
</evidence>
<dbReference type="AlphaFoldDB" id="A0A1F5Z949"/>
<dbReference type="InterPro" id="IPR026350">
    <property type="entry name" value="GxxExxY"/>
</dbReference>
<sequence length="129" mass="14686">MPRPIKYPALYEELTYTLIGIGFSIHKELGPIHKEQVYQNAFARELTDNSIPFNQETRLPVLFKGLPVGVYVPDFVIDNKIILELKAVDILPTTAGTQLNYYLKATGYKIGLLLNFGSSRLQVRRRIYG</sequence>
<name>A0A1F5Z949_9BACT</name>
<dbReference type="Proteomes" id="UP000176854">
    <property type="component" value="Unassembled WGS sequence"/>
</dbReference>
<gene>
    <name evidence="1" type="ORF">A2154_02150</name>
</gene>
<dbReference type="Pfam" id="PF13366">
    <property type="entry name" value="PDDEXK_3"/>
    <property type="match status" value="1"/>
</dbReference>
<accession>A0A1F5Z949</accession>
<organism evidence="1 2">
    <name type="scientific">Candidatus Gottesmanbacteria bacterium RBG_16_43_7</name>
    <dbReference type="NCBI Taxonomy" id="1798373"/>
    <lineage>
        <taxon>Bacteria</taxon>
        <taxon>Candidatus Gottesmaniibacteriota</taxon>
    </lineage>
</organism>
<dbReference type="NCBIfam" id="TIGR04256">
    <property type="entry name" value="GxxExxY"/>
    <property type="match status" value="1"/>
</dbReference>
<reference evidence="1 2" key="1">
    <citation type="journal article" date="2016" name="Nat. Commun.">
        <title>Thousands of microbial genomes shed light on interconnected biogeochemical processes in an aquifer system.</title>
        <authorList>
            <person name="Anantharaman K."/>
            <person name="Brown C.T."/>
            <person name="Hug L.A."/>
            <person name="Sharon I."/>
            <person name="Castelle C.J."/>
            <person name="Probst A.J."/>
            <person name="Thomas B.C."/>
            <person name="Singh A."/>
            <person name="Wilkins M.J."/>
            <person name="Karaoz U."/>
            <person name="Brodie E.L."/>
            <person name="Williams K.H."/>
            <person name="Hubbard S.S."/>
            <person name="Banfield J.F."/>
        </authorList>
    </citation>
    <scope>NUCLEOTIDE SEQUENCE [LARGE SCALE GENOMIC DNA]</scope>
</reference>
<evidence type="ECO:0008006" key="3">
    <source>
        <dbReference type="Google" id="ProtNLM"/>
    </source>
</evidence>
<proteinExistence type="predicted"/>
<evidence type="ECO:0000313" key="2">
    <source>
        <dbReference type="Proteomes" id="UP000176854"/>
    </source>
</evidence>